<dbReference type="Gene3D" id="1.10.760.10">
    <property type="entry name" value="Cytochrome c-like domain"/>
    <property type="match status" value="1"/>
</dbReference>
<evidence type="ECO:0000256" key="6">
    <source>
        <dbReference type="ARBA" id="ARBA00022660"/>
    </source>
</evidence>
<dbReference type="InterPro" id="IPR034210">
    <property type="entry name" value="CcO_II_C"/>
</dbReference>
<dbReference type="InterPro" id="IPR036257">
    <property type="entry name" value="Cyt_c_oxidase_su2_TM_sf"/>
</dbReference>
<proteinExistence type="inferred from homology"/>
<dbReference type="Gene3D" id="2.60.40.420">
    <property type="entry name" value="Cupredoxins - blue copper proteins"/>
    <property type="match status" value="1"/>
</dbReference>
<keyword evidence="9" id="KW-1278">Translocase</keyword>
<keyword evidence="10" id="KW-0249">Electron transport</keyword>
<evidence type="ECO:0000256" key="5">
    <source>
        <dbReference type="ARBA" id="ARBA00022617"/>
    </source>
</evidence>
<dbReference type="InterPro" id="IPR008972">
    <property type="entry name" value="Cupredoxin"/>
</dbReference>
<reference evidence="22 23" key="1">
    <citation type="submission" date="2018-08" db="EMBL/GenBank/DDBJ databases">
        <title>Genomic Encyclopedia of Type Strains, Phase IV (KMG-IV): sequencing the most valuable type-strain genomes for metagenomic binning, comparative biology and taxonomic classification.</title>
        <authorList>
            <person name="Goeker M."/>
        </authorList>
    </citation>
    <scope>NUCLEOTIDE SEQUENCE [LARGE SCALE GENOMIC DNA]</scope>
    <source>
        <strain evidence="22 23">BW863</strain>
    </source>
</reference>
<accession>A0A3D9Z112</accession>
<comment type="similarity">
    <text evidence="2">Belongs to the cytochrome c oxidase subunit 2 family.</text>
</comment>
<evidence type="ECO:0000256" key="18">
    <source>
        <dbReference type="PROSITE-ProRule" id="PRU00433"/>
    </source>
</evidence>
<keyword evidence="4" id="KW-0813">Transport</keyword>
<evidence type="ECO:0000256" key="2">
    <source>
        <dbReference type="ARBA" id="ARBA00007866"/>
    </source>
</evidence>
<dbReference type="InterPro" id="IPR009056">
    <property type="entry name" value="Cyt_c-like_dom"/>
</dbReference>
<gene>
    <name evidence="22" type="ORF">DES32_1408</name>
</gene>
<keyword evidence="11 19" id="KW-1133">Transmembrane helix</keyword>
<dbReference type="PROSITE" id="PS50857">
    <property type="entry name" value="COX2_CUA"/>
    <property type="match status" value="1"/>
</dbReference>
<comment type="subcellular location">
    <subcellularLocation>
        <location evidence="1">Membrane</location>
        <topology evidence="1">Multi-pass membrane protein</topology>
    </subcellularLocation>
</comment>
<keyword evidence="12 18" id="KW-0408">Iron</keyword>
<dbReference type="InterPro" id="IPR036909">
    <property type="entry name" value="Cyt_c-like_dom_sf"/>
</dbReference>
<keyword evidence="5 18" id="KW-0349">Heme</keyword>
<dbReference type="SUPFAM" id="SSF49503">
    <property type="entry name" value="Cupredoxins"/>
    <property type="match status" value="1"/>
</dbReference>
<evidence type="ECO:0000256" key="13">
    <source>
        <dbReference type="ARBA" id="ARBA00023008"/>
    </source>
</evidence>
<dbReference type="InterPro" id="IPR001505">
    <property type="entry name" value="Copper_CuA"/>
</dbReference>
<evidence type="ECO:0000256" key="4">
    <source>
        <dbReference type="ARBA" id="ARBA00022448"/>
    </source>
</evidence>
<evidence type="ECO:0000256" key="12">
    <source>
        <dbReference type="ARBA" id="ARBA00023004"/>
    </source>
</evidence>
<keyword evidence="6" id="KW-0679">Respiratory chain</keyword>
<dbReference type="GO" id="GO:0005507">
    <property type="term" value="F:copper ion binding"/>
    <property type="evidence" value="ECO:0007669"/>
    <property type="project" value="InterPro"/>
</dbReference>
<evidence type="ECO:0000256" key="3">
    <source>
        <dbReference type="ARBA" id="ARBA00012949"/>
    </source>
</evidence>
<evidence type="ECO:0000256" key="11">
    <source>
        <dbReference type="ARBA" id="ARBA00022989"/>
    </source>
</evidence>
<dbReference type="SUPFAM" id="SSF81464">
    <property type="entry name" value="Cytochrome c oxidase subunit II-like, transmembrane region"/>
    <property type="match status" value="1"/>
</dbReference>
<evidence type="ECO:0000256" key="15">
    <source>
        <dbReference type="ARBA" id="ARBA00024688"/>
    </source>
</evidence>
<evidence type="ECO:0000256" key="14">
    <source>
        <dbReference type="ARBA" id="ARBA00023136"/>
    </source>
</evidence>
<evidence type="ECO:0000256" key="16">
    <source>
        <dbReference type="ARBA" id="ARBA00031399"/>
    </source>
</evidence>
<protein>
    <recommendedName>
        <fullName evidence="3">cytochrome-c oxidase</fullName>
        <ecNumber evidence="3">7.1.1.9</ecNumber>
    </recommendedName>
    <alternativeName>
        <fullName evidence="16">Cytochrome aa3 subunit 2</fullName>
    </alternativeName>
</protein>
<feature type="transmembrane region" description="Helical" evidence="19">
    <location>
        <begin position="136"/>
        <end position="159"/>
    </location>
</feature>
<dbReference type="Pfam" id="PF00116">
    <property type="entry name" value="COX2"/>
    <property type="match status" value="1"/>
</dbReference>
<feature type="domain" description="Cytochrome c" evidence="21">
    <location>
        <begin position="326"/>
        <end position="428"/>
    </location>
</feature>
<dbReference type="Pfam" id="PF13442">
    <property type="entry name" value="Cytochrome_CBB3"/>
    <property type="match status" value="1"/>
</dbReference>
<evidence type="ECO:0000256" key="8">
    <source>
        <dbReference type="ARBA" id="ARBA00022723"/>
    </source>
</evidence>
<dbReference type="NCBIfam" id="TIGR02866">
    <property type="entry name" value="CoxB"/>
    <property type="match status" value="1"/>
</dbReference>
<dbReference type="GO" id="GO:0016020">
    <property type="term" value="C:membrane"/>
    <property type="evidence" value="ECO:0007669"/>
    <property type="project" value="UniProtKB-SubCell"/>
</dbReference>
<dbReference type="GO" id="GO:0016491">
    <property type="term" value="F:oxidoreductase activity"/>
    <property type="evidence" value="ECO:0007669"/>
    <property type="project" value="InterPro"/>
</dbReference>
<dbReference type="EC" id="7.1.1.9" evidence="3"/>
<keyword evidence="13" id="KW-0186">Copper</keyword>
<organism evidence="22 23">
    <name type="scientific">Methylovirgula ligni</name>
    <dbReference type="NCBI Taxonomy" id="569860"/>
    <lineage>
        <taxon>Bacteria</taxon>
        <taxon>Pseudomonadati</taxon>
        <taxon>Pseudomonadota</taxon>
        <taxon>Alphaproteobacteria</taxon>
        <taxon>Hyphomicrobiales</taxon>
        <taxon>Beijerinckiaceae</taxon>
        <taxon>Methylovirgula</taxon>
    </lineage>
</organism>
<dbReference type="InterPro" id="IPR014222">
    <property type="entry name" value="Cyt_c_oxidase_su2"/>
</dbReference>
<evidence type="ECO:0000313" key="22">
    <source>
        <dbReference type="EMBL" id="REF87778.1"/>
    </source>
</evidence>
<dbReference type="InterPro" id="IPR045187">
    <property type="entry name" value="CcO_II"/>
</dbReference>
<evidence type="ECO:0000256" key="19">
    <source>
        <dbReference type="SAM" id="Phobius"/>
    </source>
</evidence>
<dbReference type="SUPFAM" id="SSF46626">
    <property type="entry name" value="Cytochrome c"/>
    <property type="match status" value="1"/>
</dbReference>
<dbReference type="GO" id="GO:0004129">
    <property type="term" value="F:cytochrome-c oxidase activity"/>
    <property type="evidence" value="ECO:0007669"/>
    <property type="project" value="UniProtKB-EC"/>
</dbReference>
<dbReference type="PRINTS" id="PR01166">
    <property type="entry name" value="CYCOXIDASEII"/>
</dbReference>
<dbReference type="InterPro" id="IPR002429">
    <property type="entry name" value="CcO_II-like_C"/>
</dbReference>
<feature type="domain" description="Cytochrome oxidase subunit II copper A binding" evidence="20">
    <location>
        <begin position="171"/>
        <end position="308"/>
    </location>
</feature>
<evidence type="ECO:0000256" key="7">
    <source>
        <dbReference type="ARBA" id="ARBA00022692"/>
    </source>
</evidence>
<name>A0A3D9Z112_9HYPH</name>
<feature type="transmembrane region" description="Helical" evidence="19">
    <location>
        <begin position="94"/>
        <end position="116"/>
    </location>
</feature>
<evidence type="ECO:0000256" key="9">
    <source>
        <dbReference type="ARBA" id="ARBA00022967"/>
    </source>
</evidence>
<sequence>MSNTKIAHALRPVALVTVRVTCDSKVGFLGGQGVKRSPRSGLLEVKNMVKPKQVILGSAALMLISGAAQAHNPFEFQTPVTPIARETLYVHDLFLTIAGILFTIGFGFLLFAVIHYRRGRGHTPATFTAPRTPLQWALSALPILTLMFIDYIVMGIPAYHAVLSLADTRNDAALVIKVTGSQWRWHYDYPDQGISFVSNLSTSEAQRDSGAPTDSNYLLEVDKPLVLPVGEKVRVLLTSTDVIHAWWIPSFGIKQDAVPGFLRETWVKIDKPGVYRGQCAELCGVGHAYMPIVVEAKSQDDFKKWVADAQASAAQAAAVTTLSKEDLLKHGQQTYTTYCALCHQPTGLGLPGAFPPIAAGKPFAAPPTMTDLLAQRGFFKNGLIAEGPVDQHIQIVLKGIPGTPMPNFDGQLNDADIAAVITFERNSFGNHTGDVVQPSTVKAARGK</sequence>
<dbReference type="Proteomes" id="UP000256900">
    <property type="component" value="Unassembled WGS sequence"/>
</dbReference>
<comment type="catalytic activity">
    <reaction evidence="17">
        <text>4 Fe(II)-[cytochrome c] + O2 + 8 H(+)(in) = 4 Fe(III)-[cytochrome c] + 2 H2O + 4 H(+)(out)</text>
        <dbReference type="Rhea" id="RHEA:11436"/>
        <dbReference type="Rhea" id="RHEA-COMP:10350"/>
        <dbReference type="Rhea" id="RHEA-COMP:14399"/>
        <dbReference type="ChEBI" id="CHEBI:15377"/>
        <dbReference type="ChEBI" id="CHEBI:15378"/>
        <dbReference type="ChEBI" id="CHEBI:15379"/>
        <dbReference type="ChEBI" id="CHEBI:29033"/>
        <dbReference type="ChEBI" id="CHEBI:29034"/>
        <dbReference type="EC" id="7.1.1.9"/>
    </reaction>
</comment>
<dbReference type="PROSITE" id="PS51007">
    <property type="entry name" value="CYTC"/>
    <property type="match status" value="1"/>
</dbReference>
<dbReference type="Gene3D" id="1.10.287.90">
    <property type="match status" value="1"/>
</dbReference>
<dbReference type="AlphaFoldDB" id="A0A3D9Z112"/>
<dbReference type="PROSITE" id="PS00078">
    <property type="entry name" value="COX2"/>
    <property type="match status" value="1"/>
</dbReference>
<dbReference type="PANTHER" id="PTHR22888:SF9">
    <property type="entry name" value="CYTOCHROME C OXIDASE SUBUNIT 2"/>
    <property type="match status" value="1"/>
</dbReference>
<evidence type="ECO:0000256" key="17">
    <source>
        <dbReference type="ARBA" id="ARBA00047816"/>
    </source>
</evidence>
<keyword evidence="7 19" id="KW-0812">Transmembrane</keyword>
<evidence type="ECO:0000259" key="20">
    <source>
        <dbReference type="PROSITE" id="PS50857"/>
    </source>
</evidence>
<evidence type="ECO:0000259" key="21">
    <source>
        <dbReference type="PROSITE" id="PS51007"/>
    </source>
</evidence>
<keyword evidence="14 19" id="KW-0472">Membrane</keyword>
<dbReference type="CDD" id="cd13912">
    <property type="entry name" value="CcO_II_C"/>
    <property type="match status" value="1"/>
</dbReference>
<dbReference type="EMBL" id="QUMO01000002">
    <property type="protein sequence ID" value="REF87778.1"/>
    <property type="molecule type" value="Genomic_DNA"/>
</dbReference>
<evidence type="ECO:0000256" key="1">
    <source>
        <dbReference type="ARBA" id="ARBA00004141"/>
    </source>
</evidence>
<keyword evidence="23" id="KW-1185">Reference proteome</keyword>
<evidence type="ECO:0000256" key="10">
    <source>
        <dbReference type="ARBA" id="ARBA00022982"/>
    </source>
</evidence>
<keyword evidence="8 18" id="KW-0479">Metal-binding</keyword>
<dbReference type="GO" id="GO:0042773">
    <property type="term" value="P:ATP synthesis coupled electron transport"/>
    <property type="evidence" value="ECO:0007669"/>
    <property type="project" value="TreeGrafter"/>
</dbReference>
<evidence type="ECO:0000313" key="23">
    <source>
        <dbReference type="Proteomes" id="UP000256900"/>
    </source>
</evidence>
<dbReference type="PANTHER" id="PTHR22888">
    <property type="entry name" value="CYTOCHROME C OXIDASE, SUBUNIT II"/>
    <property type="match status" value="1"/>
</dbReference>
<comment type="caution">
    <text evidence="22">The sequence shown here is derived from an EMBL/GenBank/DDBJ whole genome shotgun (WGS) entry which is preliminary data.</text>
</comment>
<comment type="function">
    <text evidence="15">Subunits I and II form the functional core of the enzyme complex. Electrons originating in cytochrome c are transferred via heme a and Cu(A) to the binuclear center formed by heme a3 and Cu(B).</text>
</comment>
<dbReference type="GO" id="GO:0020037">
    <property type="term" value="F:heme binding"/>
    <property type="evidence" value="ECO:0007669"/>
    <property type="project" value="InterPro"/>
</dbReference>
<feature type="transmembrane region" description="Helical" evidence="19">
    <location>
        <begin position="54"/>
        <end position="74"/>
    </location>
</feature>